<dbReference type="AlphaFoldDB" id="A0A9Q1ERB3"/>
<evidence type="ECO:0000313" key="2">
    <source>
        <dbReference type="Proteomes" id="UP001152622"/>
    </source>
</evidence>
<reference evidence="1" key="1">
    <citation type="journal article" date="2023" name="Science">
        <title>Genome structures resolve the early diversification of teleost fishes.</title>
        <authorList>
            <person name="Parey E."/>
            <person name="Louis A."/>
            <person name="Montfort J."/>
            <person name="Bouchez O."/>
            <person name="Roques C."/>
            <person name="Iampietro C."/>
            <person name="Lluch J."/>
            <person name="Castinel A."/>
            <person name="Donnadieu C."/>
            <person name="Desvignes T."/>
            <person name="Floi Bucao C."/>
            <person name="Jouanno E."/>
            <person name="Wen M."/>
            <person name="Mejri S."/>
            <person name="Dirks R."/>
            <person name="Jansen H."/>
            <person name="Henkel C."/>
            <person name="Chen W.J."/>
            <person name="Zahm M."/>
            <person name="Cabau C."/>
            <person name="Klopp C."/>
            <person name="Thompson A.W."/>
            <person name="Robinson-Rechavi M."/>
            <person name="Braasch I."/>
            <person name="Lecointre G."/>
            <person name="Bobe J."/>
            <person name="Postlethwait J.H."/>
            <person name="Berthelot C."/>
            <person name="Roest Crollius H."/>
            <person name="Guiguen Y."/>
        </authorList>
    </citation>
    <scope>NUCLEOTIDE SEQUENCE</scope>
    <source>
        <strain evidence="1">WJC10195</strain>
    </source>
</reference>
<protein>
    <submittedName>
        <fullName evidence="1">Uncharacterized protein</fullName>
    </submittedName>
</protein>
<keyword evidence="2" id="KW-1185">Reference proteome</keyword>
<sequence>MLPHPGLTCLMNLKRVFPGTDGRGKTVATCDSNHICTAVNSASWLTTAERHGHTAWAPFCPDCTETRLPGELDISGARRVYLKRRKETR</sequence>
<accession>A0A9Q1ERB3</accession>
<name>A0A9Q1ERB3_SYNKA</name>
<organism evidence="1 2">
    <name type="scientific">Synaphobranchus kaupii</name>
    <name type="common">Kaup's arrowtooth eel</name>
    <dbReference type="NCBI Taxonomy" id="118154"/>
    <lineage>
        <taxon>Eukaryota</taxon>
        <taxon>Metazoa</taxon>
        <taxon>Chordata</taxon>
        <taxon>Craniata</taxon>
        <taxon>Vertebrata</taxon>
        <taxon>Euteleostomi</taxon>
        <taxon>Actinopterygii</taxon>
        <taxon>Neopterygii</taxon>
        <taxon>Teleostei</taxon>
        <taxon>Anguilliformes</taxon>
        <taxon>Synaphobranchidae</taxon>
        <taxon>Synaphobranchus</taxon>
    </lineage>
</organism>
<gene>
    <name evidence="1" type="ORF">SKAU_G00309350</name>
</gene>
<dbReference type="EMBL" id="JAINUF010000013">
    <property type="protein sequence ID" value="KAJ8343606.1"/>
    <property type="molecule type" value="Genomic_DNA"/>
</dbReference>
<dbReference type="Proteomes" id="UP001152622">
    <property type="component" value="Chromosome 13"/>
</dbReference>
<comment type="caution">
    <text evidence="1">The sequence shown here is derived from an EMBL/GenBank/DDBJ whole genome shotgun (WGS) entry which is preliminary data.</text>
</comment>
<proteinExistence type="predicted"/>
<evidence type="ECO:0000313" key="1">
    <source>
        <dbReference type="EMBL" id="KAJ8343606.1"/>
    </source>
</evidence>